<dbReference type="Gene3D" id="3.20.20.60">
    <property type="entry name" value="Phosphoenolpyruvate-binding domains"/>
    <property type="match status" value="1"/>
</dbReference>
<accession>A0ABT4VNP2</accession>
<proteinExistence type="predicted"/>
<keyword evidence="2" id="KW-1185">Reference proteome</keyword>
<sequence length="297" mass="31884">MRPTTRLRALLNAPEFLVMPGAHDALSAKLAERAGFDAIVMGGFPVTGSLLAAPDSSQLGLSELAEHYRRVTGAVDIPLFVDADTGFGNASNVRRTTRELERAGVAGFFIEDQVFPKRCGHTPGKAVVPVEDMIAKVKAAADARTDGDLVLVARTDALAVEGLNAAIERAGLYREAGADMLFIEAPTSVEQMRRIIADLGGLHLANMIDFGMSPDHDSAELQEIGYACGLWGLSSIFTMTRALIDLYATIKADGTSANARDRMVTFDEFTAIVGLPQMREAEQGELDFARSLIQAKE</sequence>
<name>A0ABT4VNP2_9HYPH</name>
<evidence type="ECO:0000313" key="1">
    <source>
        <dbReference type="EMBL" id="MDA4846234.1"/>
    </source>
</evidence>
<dbReference type="InterPro" id="IPR015813">
    <property type="entry name" value="Pyrv/PenolPyrv_kinase-like_dom"/>
</dbReference>
<reference evidence="1" key="1">
    <citation type="submission" date="2022-11" db="EMBL/GenBank/DDBJ databases">
        <title>Hoeflea poritis sp. nov., isolated from scleractinian coral Porites lutea.</title>
        <authorList>
            <person name="Zhang G."/>
            <person name="Wei Q."/>
            <person name="Cai L."/>
        </authorList>
    </citation>
    <scope>NUCLEOTIDE SEQUENCE</scope>
    <source>
        <strain evidence="1">E7-10</strain>
    </source>
</reference>
<organism evidence="1 2">
    <name type="scientific">Hoeflea poritis</name>
    <dbReference type="NCBI Taxonomy" id="2993659"/>
    <lineage>
        <taxon>Bacteria</taxon>
        <taxon>Pseudomonadati</taxon>
        <taxon>Pseudomonadota</taxon>
        <taxon>Alphaproteobacteria</taxon>
        <taxon>Hyphomicrobiales</taxon>
        <taxon>Rhizobiaceae</taxon>
        <taxon>Hoeflea</taxon>
    </lineage>
</organism>
<dbReference type="PANTHER" id="PTHR42905">
    <property type="entry name" value="PHOSPHOENOLPYRUVATE CARBOXYLASE"/>
    <property type="match status" value="1"/>
</dbReference>
<dbReference type="EMBL" id="JAPJZH010000007">
    <property type="protein sequence ID" value="MDA4846234.1"/>
    <property type="molecule type" value="Genomic_DNA"/>
</dbReference>
<dbReference type="RefSeq" id="WP_271089965.1">
    <property type="nucleotide sequence ID" value="NZ_JAPJZH010000007.1"/>
</dbReference>
<dbReference type="CDD" id="cd00377">
    <property type="entry name" value="ICL_PEPM"/>
    <property type="match status" value="1"/>
</dbReference>
<protein>
    <submittedName>
        <fullName evidence="1">Isocitrate lyase/phosphoenolpyruvate mutase family protein</fullName>
    </submittedName>
</protein>
<gene>
    <name evidence="1" type="ORF">OOZ53_12785</name>
</gene>
<dbReference type="PANTHER" id="PTHR42905:SF5">
    <property type="entry name" value="CARBOXYVINYL-CARBOXYPHOSPHONATE PHOSPHORYLMUTASE, CHLOROPLASTIC"/>
    <property type="match status" value="1"/>
</dbReference>
<dbReference type="InterPro" id="IPR040442">
    <property type="entry name" value="Pyrv_kinase-like_dom_sf"/>
</dbReference>
<dbReference type="Pfam" id="PF13714">
    <property type="entry name" value="PEP_mutase"/>
    <property type="match status" value="1"/>
</dbReference>
<evidence type="ECO:0000313" key="2">
    <source>
        <dbReference type="Proteomes" id="UP001148313"/>
    </source>
</evidence>
<comment type="caution">
    <text evidence="1">The sequence shown here is derived from an EMBL/GenBank/DDBJ whole genome shotgun (WGS) entry which is preliminary data.</text>
</comment>
<keyword evidence="1" id="KW-0456">Lyase</keyword>
<dbReference type="SUPFAM" id="SSF51621">
    <property type="entry name" value="Phosphoenolpyruvate/pyruvate domain"/>
    <property type="match status" value="1"/>
</dbReference>
<dbReference type="InterPro" id="IPR039556">
    <property type="entry name" value="ICL/PEPM"/>
</dbReference>
<dbReference type="GO" id="GO:0016829">
    <property type="term" value="F:lyase activity"/>
    <property type="evidence" value="ECO:0007669"/>
    <property type="project" value="UniProtKB-KW"/>
</dbReference>
<dbReference type="Proteomes" id="UP001148313">
    <property type="component" value="Unassembled WGS sequence"/>
</dbReference>